<reference evidence="4 5" key="1">
    <citation type="submission" date="2016-12" db="EMBL/GenBank/DDBJ databases">
        <authorList>
            <person name="Song W.-J."/>
            <person name="Kurnit D.M."/>
        </authorList>
    </citation>
    <scope>NUCLEOTIDE SEQUENCE [LARGE SCALE GENOMIC DNA]</scope>
    <source>
        <strain evidence="4 5">DSM 18488</strain>
    </source>
</reference>
<dbReference type="GO" id="GO:0016740">
    <property type="term" value="F:transferase activity"/>
    <property type="evidence" value="ECO:0007669"/>
    <property type="project" value="UniProtKB-KW"/>
</dbReference>
<evidence type="ECO:0000256" key="2">
    <source>
        <dbReference type="ARBA" id="ARBA00030602"/>
    </source>
</evidence>
<dbReference type="OrthoDB" id="279154at2"/>
<evidence type="ECO:0000313" key="4">
    <source>
        <dbReference type="EMBL" id="SHO51667.1"/>
    </source>
</evidence>
<dbReference type="Pfam" id="PF06094">
    <property type="entry name" value="GGACT"/>
    <property type="match status" value="1"/>
</dbReference>
<dbReference type="Proteomes" id="UP000184603">
    <property type="component" value="Unassembled WGS sequence"/>
</dbReference>
<proteinExistence type="predicted"/>
<accession>A0A1M7YG85</accession>
<dbReference type="STRING" id="1121416.SAMN02745220_04138"/>
<dbReference type="CDD" id="cd06661">
    <property type="entry name" value="GGCT_like"/>
    <property type="match status" value="1"/>
</dbReference>
<name>A0A1M7YG85_9BACT</name>
<evidence type="ECO:0000313" key="5">
    <source>
        <dbReference type="Proteomes" id="UP000184603"/>
    </source>
</evidence>
<dbReference type="InterPro" id="IPR036568">
    <property type="entry name" value="GGCT-like_sf"/>
</dbReference>
<evidence type="ECO:0000259" key="3">
    <source>
        <dbReference type="Pfam" id="PF06094"/>
    </source>
</evidence>
<evidence type="ECO:0000256" key="1">
    <source>
        <dbReference type="ARBA" id="ARBA00022679"/>
    </source>
</evidence>
<feature type="domain" description="Gamma-glutamylcyclotransferase AIG2-like" evidence="3">
    <location>
        <begin position="3"/>
        <end position="115"/>
    </location>
</feature>
<dbReference type="AlphaFoldDB" id="A0A1M7YG85"/>
<dbReference type="InterPro" id="IPR045038">
    <property type="entry name" value="AIG2-like"/>
</dbReference>
<dbReference type="PANTHER" id="PTHR31544:SF2">
    <property type="entry name" value="AIG2-LIKE PROTEIN D"/>
    <property type="match status" value="1"/>
</dbReference>
<keyword evidence="1 4" id="KW-0808">Transferase</keyword>
<organism evidence="4 5">
    <name type="scientific">Desulfopila aestuarii DSM 18488</name>
    <dbReference type="NCBI Taxonomy" id="1121416"/>
    <lineage>
        <taxon>Bacteria</taxon>
        <taxon>Pseudomonadati</taxon>
        <taxon>Thermodesulfobacteriota</taxon>
        <taxon>Desulfobulbia</taxon>
        <taxon>Desulfobulbales</taxon>
        <taxon>Desulfocapsaceae</taxon>
        <taxon>Desulfopila</taxon>
    </lineage>
</organism>
<keyword evidence="5" id="KW-1185">Reference proteome</keyword>
<gene>
    <name evidence="4" type="ORF">SAMN02745220_04138</name>
</gene>
<dbReference type="PANTHER" id="PTHR31544">
    <property type="entry name" value="AIG2-LIKE PROTEIN D"/>
    <property type="match status" value="1"/>
</dbReference>
<dbReference type="RefSeq" id="WP_073615562.1">
    <property type="nucleotide sequence ID" value="NZ_FRFE01000027.1"/>
</dbReference>
<protein>
    <recommendedName>
        <fullName evidence="2">Putative gamma-glutamylcyclotransferase</fullName>
    </recommendedName>
</protein>
<sequence>MNLFTYGTLMVPEIMHQVAGCTLQSVEVSLEGYVRYGVQGEQYPGVTVQDGSSVDGILYLDVGPEALRRLDAFEGKMYSREPVTVMGKNDQKSLEAMVYVFRPEYEHLLTGESWDLQRFLQNGREIFEQQYTGFEELQS</sequence>
<dbReference type="Gene3D" id="3.10.490.10">
    <property type="entry name" value="Gamma-glutamyl cyclotransferase-like"/>
    <property type="match status" value="1"/>
</dbReference>
<dbReference type="SUPFAM" id="SSF110857">
    <property type="entry name" value="Gamma-glutamyl cyclotransferase-like"/>
    <property type="match status" value="1"/>
</dbReference>
<dbReference type="InterPro" id="IPR013024">
    <property type="entry name" value="GGCT-like"/>
</dbReference>
<dbReference type="InterPro" id="IPR009288">
    <property type="entry name" value="AIG2-like_dom"/>
</dbReference>
<dbReference type="EMBL" id="FRFE01000027">
    <property type="protein sequence ID" value="SHO51667.1"/>
    <property type="molecule type" value="Genomic_DNA"/>
</dbReference>